<keyword evidence="3" id="KW-1185">Reference proteome</keyword>
<dbReference type="InterPro" id="IPR056594">
    <property type="entry name" value="AT5G49610-like_b-prop"/>
</dbReference>
<evidence type="ECO:0000259" key="1">
    <source>
        <dbReference type="Pfam" id="PF23635"/>
    </source>
</evidence>
<sequence>MMTGYSSRQQTTVHLFELLDMHWVLRASAAARLPVSPPRSKVVLVDGTRFYTLSATNKILVCDFPSSSISATALPNGVEYGHTRRIMLSRGDGSGGIHLIHVEGSQLRGDDNAGNWFLADTVCLRQVCSNLGISVGGQNAGVKLHAAWDSARFVFLEILGAIVFLDITSRKAEKVYELTPEDDKDLVSVHPLRLMWPPVFPLLNEQ</sequence>
<dbReference type="Pfam" id="PF23635">
    <property type="entry name" value="Beta-prop_AT5G49610-like"/>
    <property type="match status" value="1"/>
</dbReference>
<name>A0A8T0XF57_PANVG</name>
<dbReference type="Proteomes" id="UP000823388">
    <property type="component" value="Chromosome 1K"/>
</dbReference>
<evidence type="ECO:0000313" key="2">
    <source>
        <dbReference type="EMBL" id="KAG2657965.1"/>
    </source>
</evidence>
<comment type="caution">
    <text evidence="2">The sequence shown here is derived from an EMBL/GenBank/DDBJ whole genome shotgun (WGS) entry which is preliminary data.</text>
</comment>
<evidence type="ECO:0000313" key="3">
    <source>
        <dbReference type="Proteomes" id="UP000823388"/>
    </source>
</evidence>
<organism evidence="2 3">
    <name type="scientific">Panicum virgatum</name>
    <name type="common">Blackwell switchgrass</name>
    <dbReference type="NCBI Taxonomy" id="38727"/>
    <lineage>
        <taxon>Eukaryota</taxon>
        <taxon>Viridiplantae</taxon>
        <taxon>Streptophyta</taxon>
        <taxon>Embryophyta</taxon>
        <taxon>Tracheophyta</taxon>
        <taxon>Spermatophyta</taxon>
        <taxon>Magnoliopsida</taxon>
        <taxon>Liliopsida</taxon>
        <taxon>Poales</taxon>
        <taxon>Poaceae</taxon>
        <taxon>PACMAD clade</taxon>
        <taxon>Panicoideae</taxon>
        <taxon>Panicodae</taxon>
        <taxon>Paniceae</taxon>
        <taxon>Panicinae</taxon>
        <taxon>Panicum</taxon>
        <taxon>Panicum sect. Hiantes</taxon>
    </lineage>
</organism>
<proteinExistence type="predicted"/>
<gene>
    <name evidence="2" type="ORF">PVAP13_1KG244400</name>
</gene>
<reference evidence="2" key="1">
    <citation type="submission" date="2020-05" db="EMBL/GenBank/DDBJ databases">
        <title>WGS assembly of Panicum virgatum.</title>
        <authorList>
            <person name="Lovell J.T."/>
            <person name="Jenkins J."/>
            <person name="Shu S."/>
            <person name="Juenger T.E."/>
            <person name="Schmutz J."/>
        </authorList>
    </citation>
    <scope>NUCLEOTIDE SEQUENCE</scope>
    <source>
        <strain evidence="2">AP13</strain>
    </source>
</reference>
<dbReference type="EMBL" id="CM029037">
    <property type="protein sequence ID" value="KAG2657965.1"/>
    <property type="molecule type" value="Genomic_DNA"/>
</dbReference>
<protein>
    <recommendedName>
        <fullName evidence="1">F-box protein AT5G49610-like beta-propeller domain-containing protein</fullName>
    </recommendedName>
</protein>
<accession>A0A8T0XF57</accession>
<dbReference type="PANTHER" id="PTHR33207">
    <property type="entry name" value="F-BOX DOMAIN CONTAINING PROTEIN-RELATED"/>
    <property type="match status" value="1"/>
</dbReference>
<feature type="domain" description="F-box protein AT5G49610-like beta-propeller" evidence="1">
    <location>
        <begin position="4"/>
        <end position="200"/>
    </location>
</feature>
<dbReference type="AlphaFoldDB" id="A0A8T0XF57"/>